<evidence type="ECO:0000313" key="2">
    <source>
        <dbReference type="EMBL" id="MBD9726409.1"/>
    </source>
</evidence>
<organism evidence="2 3">
    <name type="scientific">Streptomyces caniscabiei</name>
    <dbReference type="NCBI Taxonomy" id="2746961"/>
    <lineage>
        <taxon>Bacteria</taxon>
        <taxon>Bacillati</taxon>
        <taxon>Actinomycetota</taxon>
        <taxon>Actinomycetes</taxon>
        <taxon>Kitasatosporales</taxon>
        <taxon>Streptomycetaceae</taxon>
        <taxon>Streptomyces</taxon>
    </lineage>
</organism>
<feature type="region of interest" description="Disordered" evidence="1">
    <location>
        <begin position="1"/>
        <end position="23"/>
    </location>
</feature>
<sequence>MDTSHDVHGPRSARSHGDTALEIRSLPGRPGIRAAGEINVITRSFWEHALEDLANAHTDVSFVELADLMSIDVGGATALALTAQRLGTGRIVVDRPPPELERILDMFWPGLTTIEVAGR</sequence>
<dbReference type="Proteomes" id="UP000661025">
    <property type="component" value="Unassembled WGS sequence"/>
</dbReference>
<evidence type="ECO:0000256" key="1">
    <source>
        <dbReference type="SAM" id="MobiDB-lite"/>
    </source>
</evidence>
<name>A0A927L6Z0_9ACTN</name>
<proteinExistence type="predicted"/>
<evidence type="ECO:0000313" key="3">
    <source>
        <dbReference type="Proteomes" id="UP000661025"/>
    </source>
</evidence>
<dbReference type="RefSeq" id="WP_086802881.1">
    <property type="nucleotide sequence ID" value="NZ_CP119182.1"/>
</dbReference>
<evidence type="ECO:0008006" key="4">
    <source>
        <dbReference type="Google" id="ProtNLM"/>
    </source>
</evidence>
<comment type="caution">
    <text evidence="2">The sequence shown here is derived from an EMBL/GenBank/DDBJ whole genome shotgun (WGS) entry which is preliminary data.</text>
</comment>
<feature type="compositionally biased region" description="Basic and acidic residues" evidence="1">
    <location>
        <begin position="1"/>
        <end position="21"/>
    </location>
</feature>
<accession>A0A927L6Z0</accession>
<dbReference type="GeneID" id="79936569"/>
<gene>
    <name evidence="2" type="ORF">IHE70_24970</name>
</gene>
<dbReference type="InterPro" id="IPR036513">
    <property type="entry name" value="STAS_dom_sf"/>
</dbReference>
<dbReference type="SUPFAM" id="SSF52091">
    <property type="entry name" value="SpoIIaa-like"/>
    <property type="match status" value="1"/>
</dbReference>
<dbReference type="Gene3D" id="3.30.750.24">
    <property type="entry name" value="STAS domain"/>
    <property type="match status" value="1"/>
</dbReference>
<reference evidence="2" key="1">
    <citation type="submission" date="2020-09" db="EMBL/GenBank/DDBJ databases">
        <title>Streptomyces canutascabiei sp. nov., which causes potato common scab and is distributed across the world.</title>
        <authorList>
            <person name="Nguyen H.P."/>
            <person name="Weisberg A.J."/>
            <person name="Chang J.H."/>
            <person name="Clarke C.R."/>
        </authorList>
    </citation>
    <scope>NUCLEOTIDE SEQUENCE</scope>
    <source>
        <strain evidence="2">ID-01-6.2a</strain>
    </source>
</reference>
<protein>
    <recommendedName>
        <fullName evidence="4">STAS domain-containing protein</fullName>
    </recommendedName>
</protein>
<dbReference type="EMBL" id="JACYXT010000011">
    <property type="protein sequence ID" value="MBD9726409.1"/>
    <property type="molecule type" value="Genomic_DNA"/>
</dbReference>
<dbReference type="AlphaFoldDB" id="A0A927L6Z0"/>